<proteinExistence type="predicted"/>
<keyword evidence="3" id="KW-1185">Reference proteome</keyword>
<feature type="compositionally biased region" description="Low complexity" evidence="1">
    <location>
        <begin position="91"/>
        <end position="101"/>
    </location>
</feature>
<name>A0AAD4MWV8_9BILA</name>
<organism evidence="2 3">
    <name type="scientific">Ditylenchus destructor</name>
    <dbReference type="NCBI Taxonomy" id="166010"/>
    <lineage>
        <taxon>Eukaryota</taxon>
        <taxon>Metazoa</taxon>
        <taxon>Ecdysozoa</taxon>
        <taxon>Nematoda</taxon>
        <taxon>Chromadorea</taxon>
        <taxon>Rhabditida</taxon>
        <taxon>Tylenchina</taxon>
        <taxon>Tylenchomorpha</taxon>
        <taxon>Sphaerularioidea</taxon>
        <taxon>Anguinidae</taxon>
        <taxon>Anguininae</taxon>
        <taxon>Ditylenchus</taxon>
    </lineage>
</organism>
<gene>
    <name evidence="2" type="ORF">DdX_12146</name>
</gene>
<feature type="region of interest" description="Disordered" evidence="1">
    <location>
        <begin position="1"/>
        <end position="42"/>
    </location>
</feature>
<comment type="caution">
    <text evidence="2">The sequence shown here is derived from an EMBL/GenBank/DDBJ whole genome shotgun (WGS) entry which is preliminary data.</text>
</comment>
<sequence length="483" mass="53554">MLFGEGTNYSSTTMGYASWRPPPTTTNGQNDIVPNDSKLNKWTMPQRTNDGLNGYSRPPGFGDMSSQFWGDSNRDFHHSDSHIHGQSDSKPFAANPNNNAFPGDTNVPVNWGIEVNQATPWDVGGIAPPNVNGAHQWNNMKWDGAKNDNQMHRDSMMSSGARTTNFYGGGTTNFPSQPRHPMYNGMDSNVPMQIGAPAASHYSQPTQLWMNGPNQTVDQFGRPNEAQRNYHQSHGNFSHPAMNYRNTPSIPPMPMMPPPPPMMMPSQNFRPMQPNHHVNAPPPMMMSGPPFPMPPFHQPQNNDDSMWQNPDASIKKWQRDTGTGLWGDPGKHNEQPIQRWQQFAEEEELLAKAGSPKPHVLRDLGWGDLTLPEDKLKQSANNNGLDVWKQDENKEPENHVNMQRHAYEPSAIEPHHHSNDVKPFVPGTSDWDVAASVFPGSSMGSVSKQSGPKVSLADELSAMALEDIGPPTGPIKSDVGSLW</sequence>
<dbReference type="Proteomes" id="UP001201812">
    <property type="component" value="Unassembled WGS sequence"/>
</dbReference>
<evidence type="ECO:0000313" key="2">
    <source>
        <dbReference type="EMBL" id="KAI1707915.1"/>
    </source>
</evidence>
<evidence type="ECO:0000256" key="1">
    <source>
        <dbReference type="SAM" id="MobiDB-lite"/>
    </source>
</evidence>
<protein>
    <submittedName>
        <fullName evidence="2">Uncharacterized protein</fullName>
    </submittedName>
</protein>
<evidence type="ECO:0000313" key="3">
    <source>
        <dbReference type="Proteomes" id="UP001201812"/>
    </source>
</evidence>
<accession>A0AAD4MWV8</accession>
<dbReference type="AlphaFoldDB" id="A0AAD4MWV8"/>
<reference evidence="2" key="1">
    <citation type="submission" date="2022-01" db="EMBL/GenBank/DDBJ databases">
        <title>Genome Sequence Resource for Two Populations of Ditylenchus destructor, the Migratory Endoparasitic Phytonematode.</title>
        <authorList>
            <person name="Zhang H."/>
            <person name="Lin R."/>
            <person name="Xie B."/>
        </authorList>
    </citation>
    <scope>NUCLEOTIDE SEQUENCE</scope>
    <source>
        <strain evidence="2">BazhouSP</strain>
    </source>
</reference>
<feature type="compositionally biased region" description="Basic and acidic residues" evidence="1">
    <location>
        <begin position="73"/>
        <end position="87"/>
    </location>
</feature>
<feature type="region of interest" description="Disordered" evidence="1">
    <location>
        <begin position="73"/>
        <end position="101"/>
    </location>
</feature>
<dbReference type="EMBL" id="JAKKPZ010000038">
    <property type="protein sequence ID" value="KAI1707915.1"/>
    <property type="molecule type" value="Genomic_DNA"/>
</dbReference>